<dbReference type="AlphaFoldDB" id="D6WU97"/>
<dbReference type="InterPro" id="IPR000467">
    <property type="entry name" value="G_patch_dom"/>
</dbReference>
<dbReference type="GO" id="GO:0003676">
    <property type="term" value="F:nucleic acid binding"/>
    <property type="evidence" value="ECO:0007669"/>
    <property type="project" value="InterPro"/>
</dbReference>
<dbReference type="HOGENOM" id="CLU_046724_3_1_1"/>
<dbReference type="InParanoid" id="D6WU97"/>
<dbReference type="PANTHER" id="PTHR21032">
    <property type="entry name" value="G PATCH DOMAIN-CONTAINING PROTEIN 11"/>
    <property type="match status" value="1"/>
</dbReference>
<proteinExistence type="inferred from homology"/>
<reference evidence="6 7" key="1">
    <citation type="journal article" date="2008" name="Nature">
        <title>The genome of the model beetle and pest Tribolium castaneum.</title>
        <authorList>
            <consortium name="Tribolium Genome Sequencing Consortium"/>
            <person name="Richards S."/>
            <person name="Gibbs R.A."/>
            <person name="Weinstock G.M."/>
            <person name="Brown S.J."/>
            <person name="Denell R."/>
            <person name="Beeman R.W."/>
            <person name="Gibbs R."/>
            <person name="Beeman R.W."/>
            <person name="Brown S.J."/>
            <person name="Bucher G."/>
            <person name="Friedrich M."/>
            <person name="Grimmelikhuijzen C.J."/>
            <person name="Klingler M."/>
            <person name="Lorenzen M."/>
            <person name="Richards S."/>
            <person name="Roth S."/>
            <person name="Schroder R."/>
            <person name="Tautz D."/>
            <person name="Zdobnov E.M."/>
            <person name="Muzny D."/>
            <person name="Gibbs R.A."/>
            <person name="Weinstock G.M."/>
            <person name="Attaway T."/>
            <person name="Bell S."/>
            <person name="Buhay C.J."/>
            <person name="Chandrabose M.N."/>
            <person name="Chavez D."/>
            <person name="Clerk-Blankenburg K.P."/>
            <person name="Cree A."/>
            <person name="Dao M."/>
            <person name="Davis C."/>
            <person name="Chacko J."/>
            <person name="Dinh H."/>
            <person name="Dugan-Rocha S."/>
            <person name="Fowler G."/>
            <person name="Garner T.T."/>
            <person name="Garnes J."/>
            <person name="Gnirke A."/>
            <person name="Hawes A."/>
            <person name="Hernandez J."/>
            <person name="Hines S."/>
            <person name="Holder M."/>
            <person name="Hume J."/>
            <person name="Jhangiani S.N."/>
            <person name="Joshi V."/>
            <person name="Khan Z.M."/>
            <person name="Jackson L."/>
            <person name="Kovar C."/>
            <person name="Kowis A."/>
            <person name="Lee S."/>
            <person name="Lewis L.R."/>
            <person name="Margolis J."/>
            <person name="Morgan M."/>
            <person name="Nazareth L.V."/>
            <person name="Nguyen N."/>
            <person name="Okwuonu G."/>
            <person name="Parker D."/>
            <person name="Richards S."/>
            <person name="Ruiz S.J."/>
            <person name="Santibanez J."/>
            <person name="Savard J."/>
            <person name="Scherer S.E."/>
            <person name="Schneider B."/>
            <person name="Sodergren E."/>
            <person name="Tautz D."/>
            <person name="Vattahil S."/>
            <person name="Villasana D."/>
            <person name="White C.S."/>
            <person name="Wright R."/>
            <person name="Park Y."/>
            <person name="Beeman R.W."/>
            <person name="Lord J."/>
            <person name="Oppert B."/>
            <person name="Lorenzen M."/>
            <person name="Brown S."/>
            <person name="Wang L."/>
            <person name="Savard J."/>
            <person name="Tautz D."/>
            <person name="Richards S."/>
            <person name="Weinstock G."/>
            <person name="Gibbs R.A."/>
            <person name="Liu Y."/>
            <person name="Worley K."/>
            <person name="Weinstock G."/>
            <person name="Elsik C.G."/>
            <person name="Reese J.T."/>
            <person name="Elhaik E."/>
            <person name="Landan G."/>
            <person name="Graur D."/>
            <person name="Arensburger P."/>
            <person name="Atkinson P."/>
            <person name="Beeman R.W."/>
            <person name="Beidler J."/>
            <person name="Brown S.J."/>
            <person name="Demuth J.P."/>
            <person name="Drury D.W."/>
            <person name="Du Y.Z."/>
            <person name="Fujiwara H."/>
            <person name="Lorenzen M."/>
            <person name="Maselli V."/>
            <person name="Osanai M."/>
            <person name="Park Y."/>
            <person name="Robertson H.M."/>
            <person name="Tu Z."/>
            <person name="Wang J.J."/>
            <person name="Wang S."/>
            <person name="Richards S."/>
            <person name="Song H."/>
            <person name="Zhang L."/>
            <person name="Sodergren E."/>
            <person name="Werner D."/>
            <person name="Stanke M."/>
            <person name="Morgenstern B."/>
            <person name="Solovyev V."/>
            <person name="Kosarev P."/>
            <person name="Brown G."/>
            <person name="Chen H.C."/>
            <person name="Ermolaeva O."/>
            <person name="Hlavina W."/>
            <person name="Kapustin Y."/>
            <person name="Kiryutin B."/>
            <person name="Kitts P."/>
            <person name="Maglott D."/>
            <person name="Pruitt K."/>
            <person name="Sapojnikov V."/>
            <person name="Souvorov A."/>
            <person name="Mackey A.J."/>
            <person name="Waterhouse R.M."/>
            <person name="Wyder S."/>
            <person name="Zdobnov E.M."/>
            <person name="Zdobnov E.M."/>
            <person name="Wyder S."/>
            <person name="Kriventseva E.V."/>
            <person name="Kadowaki T."/>
            <person name="Bork P."/>
            <person name="Aranda M."/>
            <person name="Bao R."/>
            <person name="Beermann A."/>
            <person name="Berns N."/>
            <person name="Bolognesi R."/>
            <person name="Bonneton F."/>
            <person name="Bopp D."/>
            <person name="Brown S.J."/>
            <person name="Bucher G."/>
            <person name="Butts T."/>
            <person name="Chaumot A."/>
            <person name="Denell R.E."/>
            <person name="Ferrier D.E."/>
            <person name="Friedrich M."/>
            <person name="Gordon C.M."/>
            <person name="Jindra M."/>
            <person name="Klingler M."/>
            <person name="Lan Q."/>
            <person name="Lattorff H.M."/>
            <person name="Laudet V."/>
            <person name="von Levetsow C."/>
            <person name="Liu Z."/>
            <person name="Lutz R."/>
            <person name="Lynch J.A."/>
            <person name="da Fonseca R.N."/>
            <person name="Posnien N."/>
            <person name="Reuter R."/>
            <person name="Roth S."/>
            <person name="Savard J."/>
            <person name="Schinko J.B."/>
            <person name="Schmitt C."/>
            <person name="Schoppmeier M."/>
            <person name="Schroder R."/>
            <person name="Shippy T.D."/>
            <person name="Simonnet F."/>
            <person name="Marques-Souza H."/>
            <person name="Tautz D."/>
            <person name="Tomoyasu Y."/>
            <person name="Trauner J."/>
            <person name="Van der Zee M."/>
            <person name="Vervoort M."/>
            <person name="Wittkopp N."/>
            <person name="Wimmer E.A."/>
            <person name="Yang X."/>
            <person name="Jones A.K."/>
            <person name="Sattelle D.B."/>
            <person name="Ebert P.R."/>
            <person name="Nelson D."/>
            <person name="Scott J.G."/>
            <person name="Beeman R.W."/>
            <person name="Muthukrishnan S."/>
            <person name="Kramer K.J."/>
            <person name="Arakane Y."/>
            <person name="Beeman R.W."/>
            <person name="Zhu Q."/>
            <person name="Hogenkamp D."/>
            <person name="Dixit R."/>
            <person name="Oppert B."/>
            <person name="Jiang H."/>
            <person name="Zou Z."/>
            <person name="Marshall J."/>
            <person name="Elpidina E."/>
            <person name="Vinokurov K."/>
            <person name="Oppert C."/>
            <person name="Zou Z."/>
            <person name="Evans J."/>
            <person name="Lu Z."/>
            <person name="Zhao P."/>
            <person name="Sumathipala N."/>
            <person name="Altincicek B."/>
            <person name="Vilcinskas A."/>
            <person name="Williams M."/>
            <person name="Hultmark D."/>
            <person name="Hetru C."/>
            <person name="Jiang H."/>
            <person name="Grimmelikhuijzen C.J."/>
            <person name="Hauser F."/>
            <person name="Cazzamali G."/>
            <person name="Williamson M."/>
            <person name="Park Y."/>
            <person name="Li B."/>
            <person name="Tanaka Y."/>
            <person name="Predel R."/>
            <person name="Neupert S."/>
            <person name="Schachtner J."/>
            <person name="Verleyen P."/>
            <person name="Raible F."/>
            <person name="Bork P."/>
            <person name="Friedrich M."/>
            <person name="Walden K.K."/>
            <person name="Robertson H.M."/>
            <person name="Angeli S."/>
            <person name="Foret S."/>
            <person name="Bucher G."/>
            <person name="Schuetz S."/>
            <person name="Maleszka R."/>
            <person name="Wimmer E.A."/>
            <person name="Beeman R.W."/>
            <person name="Lorenzen M."/>
            <person name="Tomoyasu Y."/>
            <person name="Miller S.C."/>
            <person name="Grossmann D."/>
            <person name="Bucher G."/>
        </authorList>
    </citation>
    <scope>NUCLEOTIDE SEQUENCE [LARGE SCALE GENOMIC DNA]</scope>
    <source>
        <strain evidence="6 7">Georgia GA2</strain>
    </source>
</reference>
<sequence length="257" mass="29999">MSDSEDDYMSDKLLMKCDEDVRPGLVFNRTTKRKYELEKKRQELSAKKPKNSKEREEERRQEGLNTAISNDNKGFKLLEKMGFKQGQGLGKSQSGITEPIKIELRSGKSGVGLESHFKEKVTRKKVHKEETLAKKMDAFHTSIKNKQAQKLLCKDFVKAQRACEDLDLRKNTDEPIQEFYWTRETIKKKRGVQDDEEEEEQFNEEFDSYFTDENLSELIHYLRNTHLYCMFCAFVATDENDLSTSCPGPNRSDHDDD</sequence>
<dbReference type="SMART" id="SM00443">
    <property type="entry name" value="G_patch"/>
    <property type="match status" value="1"/>
</dbReference>
<evidence type="ECO:0000256" key="2">
    <source>
        <dbReference type="ARBA" id="ARBA00021978"/>
    </source>
</evidence>
<dbReference type="PhylomeDB" id="D6WU97"/>
<keyword evidence="7" id="KW-1185">Reference proteome</keyword>
<feature type="region of interest" description="Disordered" evidence="4">
    <location>
        <begin position="29"/>
        <end position="71"/>
    </location>
</feature>
<accession>D6WU97</accession>
<evidence type="ECO:0000259" key="5">
    <source>
        <dbReference type="PROSITE" id="PS50174"/>
    </source>
</evidence>
<feature type="domain" description="G-patch" evidence="5">
    <location>
        <begin position="70"/>
        <end position="116"/>
    </location>
</feature>
<dbReference type="GO" id="GO:0000776">
    <property type="term" value="C:kinetochore"/>
    <property type="evidence" value="ECO:0000318"/>
    <property type="project" value="GO_Central"/>
</dbReference>
<dbReference type="InterPro" id="IPR039249">
    <property type="entry name" value="GPATCH11"/>
</dbReference>
<dbReference type="Proteomes" id="UP000007266">
    <property type="component" value="Linkage group 7"/>
</dbReference>
<reference evidence="6 7" key="2">
    <citation type="journal article" date="2010" name="Nucleic Acids Res.">
        <title>BeetleBase in 2010: revisions to provide comprehensive genomic information for Tribolium castaneum.</title>
        <authorList>
            <person name="Kim H.S."/>
            <person name="Murphy T."/>
            <person name="Xia J."/>
            <person name="Caragea D."/>
            <person name="Park Y."/>
            <person name="Beeman R.W."/>
            <person name="Lorenzen M.D."/>
            <person name="Butcher S."/>
            <person name="Manak J.R."/>
            <person name="Brown S.J."/>
        </authorList>
    </citation>
    <scope>NUCLEOTIDE SEQUENCE [LARGE SCALE GENOMIC DNA]</scope>
    <source>
        <strain evidence="6 7">Georgia GA2</strain>
    </source>
</reference>
<gene>
    <name evidence="6" type="primary">AUGUSTUS-3.0.2_09107</name>
    <name evidence="6" type="ORF">TcasGA2_TC009107</name>
</gene>
<dbReference type="SMART" id="SM01173">
    <property type="entry name" value="DUF4187"/>
    <property type="match status" value="1"/>
</dbReference>
<dbReference type="EMBL" id="KQ971352">
    <property type="protein sequence ID" value="EFA06249.1"/>
    <property type="molecule type" value="Genomic_DNA"/>
</dbReference>
<evidence type="ECO:0000313" key="7">
    <source>
        <dbReference type="Proteomes" id="UP000007266"/>
    </source>
</evidence>
<organism evidence="6 7">
    <name type="scientific">Tribolium castaneum</name>
    <name type="common">Red flour beetle</name>
    <dbReference type="NCBI Taxonomy" id="7070"/>
    <lineage>
        <taxon>Eukaryota</taxon>
        <taxon>Metazoa</taxon>
        <taxon>Ecdysozoa</taxon>
        <taxon>Arthropoda</taxon>
        <taxon>Hexapoda</taxon>
        <taxon>Insecta</taxon>
        <taxon>Pterygota</taxon>
        <taxon>Neoptera</taxon>
        <taxon>Endopterygota</taxon>
        <taxon>Coleoptera</taxon>
        <taxon>Polyphaga</taxon>
        <taxon>Cucujiformia</taxon>
        <taxon>Tenebrionidae</taxon>
        <taxon>Tenebrionidae incertae sedis</taxon>
        <taxon>Tribolium</taxon>
    </lineage>
</organism>
<dbReference type="PANTHER" id="PTHR21032:SF0">
    <property type="entry name" value="G PATCH DOMAIN-CONTAINING PROTEIN 11"/>
    <property type="match status" value="1"/>
</dbReference>
<dbReference type="KEGG" id="tca:660057"/>
<dbReference type="Pfam" id="PF01585">
    <property type="entry name" value="G-patch"/>
    <property type="match status" value="1"/>
</dbReference>
<feature type="compositionally biased region" description="Basic and acidic residues" evidence="4">
    <location>
        <begin position="33"/>
        <end position="62"/>
    </location>
</feature>
<evidence type="ECO:0000256" key="3">
    <source>
        <dbReference type="ARBA" id="ARBA00030688"/>
    </source>
</evidence>
<dbReference type="Pfam" id="PF13821">
    <property type="entry name" value="DUF4187"/>
    <property type="match status" value="1"/>
</dbReference>
<dbReference type="OMA" id="DYMNMVI"/>
<dbReference type="FunCoup" id="D6WU97">
    <property type="interactions" value="222"/>
</dbReference>
<protein>
    <recommendedName>
        <fullName evidence="2">G patch domain-containing protein 11</fullName>
    </recommendedName>
    <alternativeName>
        <fullName evidence="3">Coiled-coil domain-containing protein 75</fullName>
    </alternativeName>
</protein>
<evidence type="ECO:0000256" key="1">
    <source>
        <dbReference type="ARBA" id="ARBA00007140"/>
    </source>
</evidence>
<dbReference type="InterPro" id="IPR025239">
    <property type="entry name" value="DUF4187"/>
</dbReference>
<name>D6WU97_TRICA</name>
<dbReference type="PROSITE" id="PS50174">
    <property type="entry name" value="G_PATCH"/>
    <property type="match status" value="1"/>
</dbReference>
<dbReference type="OrthoDB" id="786951at2759"/>
<dbReference type="STRING" id="7070.D6WU97"/>
<dbReference type="eggNOG" id="KOG1994">
    <property type="taxonomic scope" value="Eukaryota"/>
</dbReference>
<evidence type="ECO:0000313" key="6">
    <source>
        <dbReference type="EMBL" id="EFA06249.1"/>
    </source>
</evidence>
<comment type="similarity">
    <text evidence="1">Belongs to the GPATCH11 family.</text>
</comment>
<evidence type="ECO:0000256" key="4">
    <source>
        <dbReference type="SAM" id="MobiDB-lite"/>
    </source>
</evidence>